<evidence type="ECO:0000256" key="1">
    <source>
        <dbReference type="SAM" id="MobiDB-lite"/>
    </source>
</evidence>
<dbReference type="AlphaFoldDB" id="A0A8J4LV55"/>
<feature type="compositionally biased region" description="Pro residues" evidence="1">
    <location>
        <begin position="59"/>
        <end position="69"/>
    </location>
</feature>
<evidence type="ECO:0000313" key="2">
    <source>
        <dbReference type="EMBL" id="GIM10844.1"/>
    </source>
</evidence>
<dbReference type="Proteomes" id="UP000722791">
    <property type="component" value="Unassembled WGS sequence"/>
</dbReference>
<feature type="compositionally biased region" description="Polar residues" evidence="1">
    <location>
        <begin position="76"/>
        <end position="87"/>
    </location>
</feature>
<evidence type="ECO:0000313" key="3">
    <source>
        <dbReference type="Proteomes" id="UP000722791"/>
    </source>
</evidence>
<sequence>GGGGGSEFGGADGGAVAAGDDGRVESTAGRSSLHRSTLPPLPSCSSSAPRRCSTDGAPNPSPAPGPASTPVPAGSRAQSQYTASSTGFPIGCAITGPARGPTFCYDVPAQSSAAAAGGTTLWSKPPCPDPRSKSPFRHPTWNSNAVVLRPGSALLRAGASSPTRSPSPSPSPVPWLGTSPSPSPSPVPWLGTSPERSRQRSPGADR</sequence>
<feature type="compositionally biased region" description="Low complexity" evidence="1">
    <location>
        <begin position="43"/>
        <end position="58"/>
    </location>
</feature>
<feature type="non-terminal residue" evidence="2">
    <location>
        <position position="1"/>
    </location>
</feature>
<dbReference type="EMBL" id="BNCQ01000036">
    <property type="protein sequence ID" value="GIM10844.1"/>
    <property type="molecule type" value="Genomic_DNA"/>
</dbReference>
<feature type="compositionally biased region" description="Basic and acidic residues" evidence="1">
    <location>
        <begin position="195"/>
        <end position="206"/>
    </location>
</feature>
<feature type="region of interest" description="Disordered" evidence="1">
    <location>
        <begin position="1"/>
        <end position="92"/>
    </location>
</feature>
<organism evidence="2 3">
    <name type="scientific">Volvox reticuliferus</name>
    <dbReference type="NCBI Taxonomy" id="1737510"/>
    <lineage>
        <taxon>Eukaryota</taxon>
        <taxon>Viridiplantae</taxon>
        <taxon>Chlorophyta</taxon>
        <taxon>core chlorophytes</taxon>
        <taxon>Chlorophyceae</taxon>
        <taxon>CS clade</taxon>
        <taxon>Chlamydomonadales</taxon>
        <taxon>Volvocaceae</taxon>
        <taxon>Volvox</taxon>
    </lineage>
</organism>
<feature type="compositionally biased region" description="Gly residues" evidence="1">
    <location>
        <begin position="1"/>
        <end position="13"/>
    </location>
</feature>
<feature type="region of interest" description="Disordered" evidence="1">
    <location>
        <begin position="114"/>
        <end position="206"/>
    </location>
</feature>
<gene>
    <name evidence="2" type="ORF">Vretimale_14457</name>
</gene>
<proteinExistence type="predicted"/>
<comment type="caution">
    <text evidence="2">The sequence shown here is derived from an EMBL/GenBank/DDBJ whole genome shotgun (WGS) entry which is preliminary data.</text>
</comment>
<name>A0A8J4LV55_9CHLO</name>
<reference evidence="2" key="1">
    <citation type="journal article" date="2021" name="Proc. Natl. Acad. Sci. U.S.A.">
        <title>Three genomes in the algal genus Volvox reveal the fate of a haploid sex-determining region after a transition to homothallism.</title>
        <authorList>
            <person name="Yamamoto K."/>
            <person name="Hamaji T."/>
            <person name="Kawai-Toyooka H."/>
            <person name="Matsuzaki R."/>
            <person name="Takahashi F."/>
            <person name="Nishimura Y."/>
            <person name="Kawachi M."/>
            <person name="Noguchi H."/>
            <person name="Minakuchi Y."/>
            <person name="Umen J.G."/>
            <person name="Toyoda A."/>
            <person name="Nozaki H."/>
        </authorList>
    </citation>
    <scope>NUCLEOTIDE SEQUENCE</scope>
    <source>
        <strain evidence="2">NIES-3785</strain>
    </source>
</reference>
<accession>A0A8J4LV55</accession>
<protein>
    <submittedName>
        <fullName evidence="2">Uncharacterized protein</fullName>
    </submittedName>
</protein>